<sequence length="574" mass="67704">MKSRINAYWERRANARMENYHKGSDETIYKINKAYDKAIKDINEDINKIFYKYQLNSNLNTTEARELLNSKISNKELDSIRARLYNIQDEELKQYMMAQLNANAYKARITRLEALKESIYINTKIAADVEIKQSTKLYTDNINKAYYTNLFDIQKGLGIGFNVAKMPLETIQEILKNNWSGKHYSKRIWNNTDVLAEKLEEVITAGLMSGKSSRRMALELQDLTDYGKFSCERIIRTETTYVTNMADIESYKECGIEKLIFLATLDLRTSKRCREMDGKIIDVDKAIPGENIPPLHPHCRSTTRAYFENMKRLQRRARDPETGKNYIVPEDMNYNEWYDKFVIDKYGKDKAEVFEKMIKNKTSDKKQYEEYKIVLKDMIPKSFDKFRGLKYTDVNKYQQIEDNFKAVNLYKIDFGYVSPQKILELDRQAFAEKRNNQISKYKKQGNFAVLEYNRKTRFASSKIASEEDSHFIKYKGEKEKLVLLKEHREFVTKEIGEIVDGKINEIPRYYDTEAKFFEFLNDKIKDEDIKEIFMLSEKAMCESCKDVAKQFIRKYHNIKVNVISGKSFDGWKGR</sequence>
<dbReference type="Pfam" id="PF14424">
    <property type="entry name" value="Toxin-deaminase"/>
    <property type="match status" value="1"/>
</dbReference>
<gene>
    <name evidence="2" type="ORF">CP523_15295</name>
    <name evidence="3" type="ORF">NH397_07770</name>
</gene>
<accession>A0A9N7PKH7</accession>
<feature type="domain" description="Phage head morphogenesis" evidence="1">
    <location>
        <begin position="198"/>
        <end position="303"/>
    </location>
</feature>
<evidence type="ECO:0000313" key="3">
    <source>
        <dbReference type="EMBL" id="USS02300.1"/>
    </source>
</evidence>
<dbReference type="GeneID" id="303562055"/>
<organism evidence="2 4">
    <name type="scientific">Clostridium septicum</name>
    <dbReference type="NCBI Taxonomy" id="1504"/>
    <lineage>
        <taxon>Bacteria</taxon>
        <taxon>Bacillati</taxon>
        <taxon>Bacillota</taxon>
        <taxon>Clostridia</taxon>
        <taxon>Eubacteriales</taxon>
        <taxon>Clostridiaceae</taxon>
        <taxon>Clostridium</taxon>
    </lineage>
</organism>
<dbReference type="RefSeq" id="WP_120141014.1">
    <property type="nucleotide sequence ID" value="NZ_CP023671.1"/>
</dbReference>
<dbReference type="InterPro" id="IPR006528">
    <property type="entry name" value="Phage_head_morphogenesis_dom"/>
</dbReference>
<evidence type="ECO:0000259" key="1">
    <source>
        <dbReference type="Pfam" id="PF04233"/>
    </source>
</evidence>
<reference evidence="2 4" key="1">
    <citation type="submission" date="2017-09" db="EMBL/GenBank/DDBJ databases">
        <authorList>
            <person name="Thomas P."/>
            <person name="Seyboldt C."/>
        </authorList>
    </citation>
    <scope>NUCLEOTIDE SEQUENCE [LARGE SCALE GENOMIC DNA]</scope>
    <source>
        <strain evidence="2 4">DSM 7534</strain>
    </source>
</reference>
<dbReference type="AlphaFoldDB" id="A0A9N7PKH7"/>
<dbReference type="EMBL" id="CP023671">
    <property type="protein sequence ID" value="AYE35685.1"/>
    <property type="molecule type" value="Genomic_DNA"/>
</dbReference>
<dbReference type="NCBIfam" id="TIGR01641">
    <property type="entry name" value="phageSPP1_gp7"/>
    <property type="match status" value="1"/>
</dbReference>
<keyword evidence="5" id="KW-1185">Reference proteome</keyword>
<reference evidence="3" key="2">
    <citation type="submission" date="2022-06" db="EMBL/GenBank/DDBJ databases">
        <authorList>
            <person name="Holder M.E."/>
            <person name="Ajami N.J."/>
            <person name="Petrosino J.F."/>
        </authorList>
    </citation>
    <scope>NUCLEOTIDE SEQUENCE</scope>
    <source>
        <strain evidence="3">RMA 8861</strain>
    </source>
</reference>
<dbReference type="InterPro" id="IPR032721">
    <property type="entry name" value="Toxin-deaminase"/>
</dbReference>
<dbReference type="Pfam" id="PF04233">
    <property type="entry name" value="Phage_Mu_F"/>
    <property type="match status" value="1"/>
</dbReference>
<evidence type="ECO:0000313" key="5">
    <source>
        <dbReference type="Proteomes" id="UP001055437"/>
    </source>
</evidence>
<name>A0A9N7PKH7_CLOSE</name>
<dbReference type="Proteomes" id="UP000280586">
    <property type="component" value="Chromosome"/>
</dbReference>
<proteinExistence type="predicted"/>
<dbReference type="Proteomes" id="UP001055437">
    <property type="component" value="Chromosome"/>
</dbReference>
<dbReference type="EMBL" id="CP099799">
    <property type="protein sequence ID" value="USS02300.1"/>
    <property type="molecule type" value="Genomic_DNA"/>
</dbReference>
<protein>
    <submittedName>
        <fullName evidence="3">Minor capsid protein</fullName>
    </submittedName>
    <submittedName>
        <fullName evidence="2">Phage head morphogenesis protein</fullName>
    </submittedName>
</protein>
<evidence type="ECO:0000313" key="4">
    <source>
        <dbReference type="Proteomes" id="UP000280586"/>
    </source>
</evidence>
<dbReference type="KEGG" id="csep:CP523_15295"/>
<evidence type="ECO:0000313" key="2">
    <source>
        <dbReference type="EMBL" id="AYE35685.1"/>
    </source>
</evidence>